<keyword evidence="2" id="KW-0812">Transmembrane</keyword>
<proteinExistence type="predicted"/>
<dbReference type="InterPro" id="IPR004842">
    <property type="entry name" value="SLC12A_fam"/>
</dbReference>
<evidence type="ECO:0000313" key="7">
    <source>
        <dbReference type="Proteomes" id="UP001529510"/>
    </source>
</evidence>
<keyword evidence="4" id="KW-0472">Membrane</keyword>
<protein>
    <recommendedName>
        <fullName evidence="5">SLC12A transporter C-terminal domain-containing protein</fullName>
    </recommendedName>
</protein>
<name>A0ABD0QUT1_CIRMR</name>
<gene>
    <name evidence="6" type="ORF">M9458_017082</name>
</gene>
<evidence type="ECO:0000256" key="2">
    <source>
        <dbReference type="ARBA" id="ARBA00022692"/>
    </source>
</evidence>
<feature type="domain" description="SLC12A transporter C-terminal" evidence="5">
    <location>
        <begin position="13"/>
        <end position="125"/>
    </location>
</feature>
<evidence type="ECO:0000256" key="1">
    <source>
        <dbReference type="ARBA" id="ARBA00004141"/>
    </source>
</evidence>
<sequence length="125" mass="14058">PQCLVLTGPPNVRPALVDFVGTFTKNISLMICGNIIMVLSISCFQEDDKSSFTQHSTDMLVDWLNQRKVRSFYTSFTAESLKEGAHHLMQASGLGKLKPNTLVLGYKMNWQECKPESLQDYVNTI</sequence>
<feature type="non-terminal residue" evidence="6">
    <location>
        <position position="125"/>
    </location>
</feature>
<comment type="caution">
    <text evidence="6">The sequence shown here is derived from an EMBL/GenBank/DDBJ whole genome shotgun (WGS) entry which is preliminary data.</text>
</comment>
<dbReference type="EMBL" id="JAMKFB020000007">
    <property type="protein sequence ID" value="KAL0189983.1"/>
    <property type="molecule type" value="Genomic_DNA"/>
</dbReference>
<organism evidence="6 7">
    <name type="scientific">Cirrhinus mrigala</name>
    <name type="common">Mrigala</name>
    <dbReference type="NCBI Taxonomy" id="683832"/>
    <lineage>
        <taxon>Eukaryota</taxon>
        <taxon>Metazoa</taxon>
        <taxon>Chordata</taxon>
        <taxon>Craniata</taxon>
        <taxon>Vertebrata</taxon>
        <taxon>Euteleostomi</taxon>
        <taxon>Actinopterygii</taxon>
        <taxon>Neopterygii</taxon>
        <taxon>Teleostei</taxon>
        <taxon>Ostariophysi</taxon>
        <taxon>Cypriniformes</taxon>
        <taxon>Cyprinidae</taxon>
        <taxon>Labeoninae</taxon>
        <taxon>Labeonini</taxon>
        <taxon>Cirrhinus</taxon>
    </lineage>
</organism>
<keyword evidence="3" id="KW-1133">Transmembrane helix</keyword>
<dbReference type="PANTHER" id="PTHR11827:SF97">
    <property type="entry name" value="SLC12A10.3 SOLUTE CARRIER FAMILY 12 (SODIUM_POTASSIUM_CHLORIDE TRANSPORTERS), MEMBER 10, TANDEM DUPLICATE 3 ISOFORM X1-RELATED"/>
    <property type="match status" value="1"/>
</dbReference>
<dbReference type="InterPro" id="IPR018491">
    <property type="entry name" value="SLC12_C"/>
</dbReference>
<accession>A0ABD0QUT1</accession>
<evidence type="ECO:0000313" key="6">
    <source>
        <dbReference type="EMBL" id="KAL0189983.1"/>
    </source>
</evidence>
<dbReference type="PANTHER" id="PTHR11827">
    <property type="entry name" value="SOLUTE CARRIER FAMILY 12, CATION COTRANSPORTERS"/>
    <property type="match status" value="1"/>
</dbReference>
<evidence type="ECO:0000256" key="4">
    <source>
        <dbReference type="ARBA" id="ARBA00023136"/>
    </source>
</evidence>
<dbReference type="GO" id="GO:0016020">
    <property type="term" value="C:membrane"/>
    <property type="evidence" value="ECO:0007669"/>
    <property type="project" value="UniProtKB-SubCell"/>
</dbReference>
<dbReference type="AlphaFoldDB" id="A0ABD0QUT1"/>
<reference evidence="6 7" key="1">
    <citation type="submission" date="2024-05" db="EMBL/GenBank/DDBJ databases">
        <title>Genome sequencing and assembly of Indian major carp, Cirrhinus mrigala (Hamilton, 1822).</title>
        <authorList>
            <person name="Mohindra V."/>
            <person name="Chowdhury L.M."/>
            <person name="Lal K."/>
            <person name="Jena J.K."/>
        </authorList>
    </citation>
    <scope>NUCLEOTIDE SEQUENCE [LARGE SCALE GENOMIC DNA]</scope>
    <source>
        <strain evidence="6">CM1030</strain>
        <tissue evidence="6">Blood</tissue>
    </source>
</reference>
<dbReference type="Proteomes" id="UP001529510">
    <property type="component" value="Unassembled WGS sequence"/>
</dbReference>
<feature type="non-terminal residue" evidence="6">
    <location>
        <position position="1"/>
    </location>
</feature>
<evidence type="ECO:0000256" key="3">
    <source>
        <dbReference type="ARBA" id="ARBA00022989"/>
    </source>
</evidence>
<comment type="subcellular location">
    <subcellularLocation>
        <location evidence="1">Membrane</location>
        <topology evidence="1">Multi-pass membrane protein</topology>
    </subcellularLocation>
</comment>
<evidence type="ECO:0000259" key="5">
    <source>
        <dbReference type="Pfam" id="PF03522"/>
    </source>
</evidence>
<dbReference type="Pfam" id="PF03522">
    <property type="entry name" value="SLC12"/>
    <property type="match status" value="1"/>
</dbReference>
<keyword evidence="7" id="KW-1185">Reference proteome</keyword>